<feature type="region of interest" description="Disordered" evidence="1">
    <location>
        <begin position="109"/>
        <end position="163"/>
    </location>
</feature>
<proteinExistence type="predicted"/>
<protein>
    <submittedName>
        <fullName evidence="2">Uncharacterized protein</fullName>
    </submittedName>
</protein>
<feature type="compositionally biased region" description="Basic and acidic residues" evidence="1">
    <location>
        <begin position="110"/>
        <end position="120"/>
    </location>
</feature>
<dbReference type="OrthoDB" id="2864498at2"/>
<dbReference type="AlphaFoldDB" id="A0A5D0CLZ7"/>
<evidence type="ECO:0000256" key="1">
    <source>
        <dbReference type="SAM" id="MobiDB-lite"/>
    </source>
</evidence>
<evidence type="ECO:0000313" key="2">
    <source>
        <dbReference type="EMBL" id="TYA10976.1"/>
    </source>
</evidence>
<reference evidence="2 3" key="1">
    <citation type="submission" date="2019-08" db="EMBL/GenBank/DDBJ databases">
        <title>Genome sequencing of Paenibacillus faecis DSM 23593(T).</title>
        <authorList>
            <person name="Kook J.-K."/>
            <person name="Park S.-N."/>
            <person name="Lim Y.K."/>
        </authorList>
    </citation>
    <scope>NUCLEOTIDE SEQUENCE [LARGE SCALE GENOMIC DNA]</scope>
    <source>
        <strain evidence="2 3">DSM 23593</strain>
    </source>
</reference>
<keyword evidence="3" id="KW-1185">Reference proteome</keyword>
<name>A0A5D0CLZ7_9BACL</name>
<accession>A0A5D0CLZ7</accession>
<dbReference type="Proteomes" id="UP000325218">
    <property type="component" value="Unassembled WGS sequence"/>
</dbReference>
<sequence length="163" mass="18295">MSITIKAGFNKQTKDSKKEQVQFYVKGEDEHKPELNEMTRSVVILSIEGVEQQLTAEFKKSSKDAKKTVLDFEVKGDASAEKSFEFYKKAGHDVVLTITESDETLEEFEEHQKKYREGLKGKINPDGTAEVDKNQMTLEEAMGAAGNDPMDGVDDKDPDDLPM</sequence>
<dbReference type="EMBL" id="VSDO01000005">
    <property type="protein sequence ID" value="TYA10976.1"/>
    <property type="molecule type" value="Genomic_DNA"/>
</dbReference>
<gene>
    <name evidence="2" type="ORF">FRY98_24735</name>
</gene>
<feature type="compositionally biased region" description="Acidic residues" evidence="1">
    <location>
        <begin position="151"/>
        <end position="163"/>
    </location>
</feature>
<organism evidence="2 3">
    <name type="scientific">Paenibacillus faecis</name>
    <dbReference type="NCBI Taxonomy" id="862114"/>
    <lineage>
        <taxon>Bacteria</taxon>
        <taxon>Bacillati</taxon>
        <taxon>Bacillota</taxon>
        <taxon>Bacilli</taxon>
        <taxon>Bacillales</taxon>
        <taxon>Paenibacillaceae</taxon>
        <taxon>Paenibacillus</taxon>
    </lineage>
</organism>
<dbReference type="RefSeq" id="WP_148457161.1">
    <property type="nucleotide sequence ID" value="NZ_VSDO01000005.1"/>
</dbReference>
<evidence type="ECO:0000313" key="3">
    <source>
        <dbReference type="Proteomes" id="UP000325218"/>
    </source>
</evidence>
<comment type="caution">
    <text evidence="2">The sequence shown here is derived from an EMBL/GenBank/DDBJ whole genome shotgun (WGS) entry which is preliminary data.</text>
</comment>